<keyword evidence="2" id="KW-0812">Transmembrane</keyword>
<gene>
    <name evidence="4" type="ORF">A8M32_12985</name>
</gene>
<comment type="caution">
    <text evidence="4">The sequence shown here is derived from an EMBL/GenBank/DDBJ whole genome shotgun (WGS) entry which is preliminary data.</text>
</comment>
<proteinExistence type="predicted"/>
<keyword evidence="2" id="KW-1133">Transmembrane helix</keyword>
<protein>
    <recommendedName>
        <fullName evidence="3">Isochorismatase-like domain-containing protein</fullName>
    </recommendedName>
</protein>
<dbReference type="Gene3D" id="3.40.50.850">
    <property type="entry name" value="Isochorismatase-like"/>
    <property type="match status" value="1"/>
</dbReference>
<evidence type="ECO:0000256" key="1">
    <source>
        <dbReference type="ARBA" id="ARBA00022801"/>
    </source>
</evidence>
<keyword evidence="2" id="KW-0472">Membrane</keyword>
<evidence type="ECO:0000259" key="3">
    <source>
        <dbReference type="Pfam" id="PF00857"/>
    </source>
</evidence>
<feature type="domain" description="Isochorismatase-like" evidence="3">
    <location>
        <begin position="48"/>
        <end position="216"/>
    </location>
</feature>
<sequence length="217" mass="23775">MVTPLLWALAAIVVVALLFVLELRRELKAAYTPTTGERIDVSLRPNLALLIIDMQEDFTTVGGRYGWDEAYLKARIEAIDIMAAKAKKADIPVIAIRHVYRAPLIRLMIRLFGEGRGIPGSRGLGLMRLPVEPDFEVLKARSDSFSSPELEGYLAAKQIGTLLLTGLDGSYCVQATANGALNRGYRVEIVEDALLSRDQADWGRQVAALKGRGAVLI</sequence>
<keyword evidence="1" id="KW-0378">Hydrolase</keyword>
<dbReference type="GO" id="GO:0016787">
    <property type="term" value="F:hydrolase activity"/>
    <property type="evidence" value="ECO:0007669"/>
    <property type="project" value="UniProtKB-KW"/>
</dbReference>
<dbReference type="AlphaFoldDB" id="A0A1E3VBI9"/>
<reference evidence="5" key="1">
    <citation type="submission" date="2016-05" db="EMBL/GenBank/DDBJ databases">
        <authorList>
            <person name="Li Y."/>
        </authorList>
    </citation>
    <scope>NUCLEOTIDE SEQUENCE [LARGE SCALE GENOMIC DNA]</scope>
    <source>
        <strain evidence="5">YIC4027</strain>
    </source>
</reference>
<dbReference type="InterPro" id="IPR050272">
    <property type="entry name" value="Isochorismatase-like_hydrls"/>
</dbReference>
<dbReference type="Proteomes" id="UP000094342">
    <property type="component" value="Unassembled WGS sequence"/>
</dbReference>
<feature type="transmembrane region" description="Helical" evidence="2">
    <location>
        <begin position="6"/>
        <end position="23"/>
    </location>
</feature>
<dbReference type="InterPro" id="IPR000868">
    <property type="entry name" value="Isochorismatase-like_dom"/>
</dbReference>
<dbReference type="STRING" id="1752398.A8M32_12985"/>
<evidence type="ECO:0000313" key="4">
    <source>
        <dbReference type="EMBL" id="ODR90929.1"/>
    </source>
</evidence>
<accession>A0A1E3VBI9</accession>
<dbReference type="EMBL" id="LYBW01000057">
    <property type="protein sequence ID" value="ODR90929.1"/>
    <property type="molecule type" value="Genomic_DNA"/>
</dbReference>
<dbReference type="SUPFAM" id="SSF52499">
    <property type="entry name" value="Isochorismatase-like hydrolases"/>
    <property type="match status" value="1"/>
</dbReference>
<keyword evidence="5" id="KW-1185">Reference proteome</keyword>
<dbReference type="Pfam" id="PF00857">
    <property type="entry name" value="Isochorismatase"/>
    <property type="match status" value="1"/>
</dbReference>
<organism evidence="4 5">
    <name type="scientific">Sinorhizobium alkalisoli</name>
    <dbReference type="NCBI Taxonomy" id="1752398"/>
    <lineage>
        <taxon>Bacteria</taxon>
        <taxon>Pseudomonadati</taxon>
        <taxon>Pseudomonadota</taxon>
        <taxon>Alphaproteobacteria</taxon>
        <taxon>Hyphomicrobiales</taxon>
        <taxon>Rhizobiaceae</taxon>
        <taxon>Sinorhizobium/Ensifer group</taxon>
        <taxon>Sinorhizobium</taxon>
    </lineage>
</organism>
<name>A0A1E3VBI9_9HYPH</name>
<dbReference type="CDD" id="cd00431">
    <property type="entry name" value="cysteine_hydrolases"/>
    <property type="match status" value="1"/>
</dbReference>
<evidence type="ECO:0000313" key="5">
    <source>
        <dbReference type="Proteomes" id="UP000094342"/>
    </source>
</evidence>
<dbReference type="PANTHER" id="PTHR43540">
    <property type="entry name" value="PEROXYUREIDOACRYLATE/UREIDOACRYLATE AMIDOHYDROLASE-RELATED"/>
    <property type="match status" value="1"/>
</dbReference>
<evidence type="ECO:0000256" key="2">
    <source>
        <dbReference type="SAM" id="Phobius"/>
    </source>
</evidence>
<dbReference type="PANTHER" id="PTHR43540:SF6">
    <property type="entry name" value="ISOCHORISMATASE-LIKE DOMAIN-CONTAINING PROTEIN"/>
    <property type="match status" value="1"/>
</dbReference>
<dbReference type="InterPro" id="IPR036380">
    <property type="entry name" value="Isochorismatase-like_sf"/>
</dbReference>